<dbReference type="InterPro" id="IPR045076">
    <property type="entry name" value="MutS"/>
</dbReference>
<feature type="region of interest" description="Disordered" evidence="1">
    <location>
        <begin position="49"/>
        <end position="68"/>
    </location>
</feature>
<evidence type="ECO:0000313" key="3">
    <source>
        <dbReference type="Proteomes" id="UP000035740"/>
    </source>
</evidence>
<dbReference type="Gramene" id="KMT16437">
    <property type="protein sequence ID" value="KMT16437"/>
    <property type="gene ID" value="BVRB_3g050620"/>
</dbReference>
<dbReference type="GO" id="GO:0030983">
    <property type="term" value="F:mismatched DNA binding"/>
    <property type="evidence" value="ECO:0007669"/>
    <property type="project" value="InterPro"/>
</dbReference>
<dbReference type="AlphaFoldDB" id="A0A0J8CS55"/>
<dbReference type="GO" id="GO:0140664">
    <property type="term" value="F:ATP-dependent DNA damage sensor activity"/>
    <property type="evidence" value="ECO:0007669"/>
    <property type="project" value="InterPro"/>
</dbReference>
<dbReference type="GO" id="GO:0006298">
    <property type="term" value="P:mismatch repair"/>
    <property type="evidence" value="ECO:0007669"/>
    <property type="project" value="InterPro"/>
</dbReference>
<dbReference type="ExpressionAtlas" id="A0A0J8CS55">
    <property type="expression patterns" value="baseline and differential"/>
</dbReference>
<keyword evidence="3" id="KW-1185">Reference proteome</keyword>
<dbReference type="EMBL" id="KQ090056">
    <property type="protein sequence ID" value="KMT16437.1"/>
    <property type="molecule type" value="Genomic_DNA"/>
</dbReference>
<protein>
    <submittedName>
        <fullName evidence="2">Uncharacterized protein</fullName>
    </submittedName>
</protein>
<evidence type="ECO:0000256" key="1">
    <source>
        <dbReference type="SAM" id="MobiDB-lite"/>
    </source>
</evidence>
<dbReference type="PANTHER" id="PTHR48466">
    <property type="entry name" value="OS10G0509000 PROTEIN-RELATED"/>
    <property type="match status" value="1"/>
</dbReference>
<evidence type="ECO:0000313" key="2">
    <source>
        <dbReference type="EMBL" id="KMT16437.1"/>
    </source>
</evidence>
<reference evidence="2 3" key="1">
    <citation type="journal article" date="2014" name="Nature">
        <title>The genome of the recently domesticated crop plant sugar beet (Beta vulgaris).</title>
        <authorList>
            <person name="Dohm J.C."/>
            <person name="Minoche A.E."/>
            <person name="Holtgrawe D."/>
            <person name="Capella-Gutierrez S."/>
            <person name="Zakrzewski F."/>
            <person name="Tafer H."/>
            <person name="Rupp O."/>
            <person name="Sorensen T.R."/>
            <person name="Stracke R."/>
            <person name="Reinhardt R."/>
            <person name="Goesmann A."/>
            <person name="Kraft T."/>
            <person name="Schulz B."/>
            <person name="Stadler P.F."/>
            <person name="Schmidt T."/>
            <person name="Gabaldon T."/>
            <person name="Lehrach H."/>
            <person name="Weisshaar B."/>
            <person name="Himmelbauer H."/>
        </authorList>
    </citation>
    <scope>NUCLEOTIDE SEQUENCE [LARGE SCALE GENOMIC DNA]</scope>
    <source>
        <tissue evidence="2">Taproot</tissue>
    </source>
</reference>
<dbReference type="Proteomes" id="UP000035740">
    <property type="component" value="Chromosome 3"/>
</dbReference>
<name>A0A0J8CS55_BETVV</name>
<dbReference type="OrthoDB" id="1924787at2759"/>
<dbReference type="PANTHER" id="PTHR48466:SF2">
    <property type="entry name" value="OS10G0509000 PROTEIN"/>
    <property type="match status" value="1"/>
</dbReference>
<accession>A0A0J8CS55</accession>
<dbReference type="GO" id="GO:0005524">
    <property type="term" value="F:ATP binding"/>
    <property type="evidence" value="ECO:0007669"/>
    <property type="project" value="InterPro"/>
</dbReference>
<gene>
    <name evidence="2" type="ORF">BVRB_3g050620</name>
</gene>
<proteinExistence type="predicted"/>
<organism evidence="2 3">
    <name type="scientific">Beta vulgaris subsp. vulgaris</name>
    <name type="common">Beet</name>
    <dbReference type="NCBI Taxonomy" id="3555"/>
    <lineage>
        <taxon>Eukaryota</taxon>
        <taxon>Viridiplantae</taxon>
        <taxon>Streptophyta</taxon>
        <taxon>Embryophyta</taxon>
        <taxon>Tracheophyta</taxon>
        <taxon>Spermatophyta</taxon>
        <taxon>Magnoliopsida</taxon>
        <taxon>eudicotyledons</taxon>
        <taxon>Gunneridae</taxon>
        <taxon>Pentapetalae</taxon>
        <taxon>Caryophyllales</taxon>
        <taxon>Chenopodiaceae</taxon>
        <taxon>Betoideae</taxon>
        <taxon>Beta</taxon>
    </lineage>
</organism>
<sequence length="156" mass="17736">MLTSSVFRNSITSISIISSTKTKPKSSKSNSLNNFSFQFRIRANLQQQQQQPLLHQSSNTAEFDEREKSKPRVLINSTRVLEWDKVCDAVSSFAGTSLGRLASKEQLCSFDQTYEESLMLLRQTNAAVEIHKYNNAIMDFTGLDVFLGYNFDVCYL</sequence>